<organism evidence="4 5">
    <name type="scientific">Orrella marina</name>
    <dbReference type="NCBI Taxonomy" id="2163011"/>
    <lineage>
        <taxon>Bacteria</taxon>
        <taxon>Pseudomonadati</taxon>
        <taxon>Pseudomonadota</taxon>
        <taxon>Betaproteobacteria</taxon>
        <taxon>Burkholderiales</taxon>
        <taxon>Alcaligenaceae</taxon>
        <taxon>Orrella</taxon>
    </lineage>
</organism>
<feature type="compositionally biased region" description="Basic residues" evidence="3">
    <location>
        <begin position="82"/>
        <end position="93"/>
    </location>
</feature>
<evidence type="ECO:0000256" key="1">
    <source>
        <dbReference type="ARBA" id="ARBA00010645"/>
    </source>
</evidence>
<dbReference type="Proteomes" id="UP000244571">
    <property type="component" value="Chromosome"/>
</dbReference>
<dbReference type="AlphaFoldDB" id="A0A2R4XPB1"/>
<evidence type="ECO:0000313" key="4">
    <source>
        <dbReference type="EMBL" id="AWB35653.1"/>
    </source>
</evidence>
<proteinExistence type="inferred from homology"/>
<dbReference type="InterPro" id="IPR016155">
    <property type="entry name" value="Mopterin_synth/thiamin_S_b"/>
</dbReference>
<feature type="region of interest" description="Disordered" evidence="3">
    <location>
        <begin position="82"/>
        <end position="106"/>
    </location>
</feature>
<dbReference type="SUPFAM" id="SSF54285">
    <property type="entry name" value="MoaD/ThiS"/>
    <property type="match status" value="1"/>
</dbReference>
<keyword evidence="5" id="KW-1185">Reference proteome</keyword>
<dbReference type="EMBL" id="CP028901">
    <property type="protein sequence ID" value="AWB35653.1"/>
    <property type="molecule type" value="Genomic_DNA"/>
</dbReference>
<name>A0A2R4XPB1_9BURK</name>
<dbReference type="PANTHER" id="PTHR37483">
    <property type="entry name" value="UPF0125 PROTEIN RATB"/>
    <property type="match status" value="1"/>
</dbReference>
<reference evidence="4 5" key="1">
    <citation type="submission" date="2018-04" db="EMBL/GenBank/DDBJ databases">
        <title>Bordetella sp. HZ20 isolated from seawater.</title>
        <authorList>
            <person name="Sun C."/>
        </authorList>
    </citation>
    <scope>NUCLEOTIDE SEQUENCE [LARGE SCALE GENOMIC DNA]</scope>
    <source>
        <strain evidence="4 5">HZ20</strain>
    </source>
</reference>
<dbReference type="KEGG" id="boz:DBV39_05395"/>
<dbReference type="OrthoDB" id="9796575at2"/>
<dbReference type="Pfam" id="PF03658">
    <property type="entry name" value="Ub-RnfH"/>
    <property type="match status" value="1"/>
</dbReference>
<gene>
    <name evidence="4" type="ORF">DBV39_05395</name>
</gene>
<dbReference type="NCBIfam" id="NF002490">
    <property type="entry name" value="PRK01777.1"/>
    <property type="match status" value="1"/>
</dbReference>
<dbReference type="InterPro" id="IPR037021">
    <property type="entry name" value="RnfH_sf"/>
</dbReference>
<protein>
    <recommendedName>
        <fullName evidence="2">UPF0125 protein DBV39_05395</fullName>
    </recommendedName>
</protein>
<accession>A0A2R4XPB1</accession>
<dbReference type="InterPro" id="IPR005346">
    <property type="entry name" value="RnfH"/>
</dbReference>
<evidence type="ECO:0000256" key="3">
    <source>
        <dbReference type="SAM" id="MobiDB-lite"/>
    </source>
</evidence>
<sequence>MRVDVCYATSSKAIWYKTCQLPDGACIADAVRASGFEREHPQVDWITAGVGLFGERCSPDTQLKDLDRVEIYRPLVFDPKESRRRRAQHRREKLLRGEVSNERSRR</sequence>
<evidence type="ECO:0000313" key="5">
    <source>
        <dbReference type="Proteomes" id="UP000244571"/>
    </source>
</evidence>
<comment type="similarity">
    <text evidence="1 2">Belongs to the UPF0125 (RnfH) family.</text>
</comment>
<dbReference type="Gene3D" id="3.10.20.280">
    <property type="entry name" value="RnfH-like"/>
    <property type="match status" value="1"/>
</dbReference>
<dbReference type="PANTHER" id="PTHR37483:SF1">
    <property type="entry name" value="UPF0125 PROTEIN RATB"/>
    <property type="match status" value="1"/>
</dbReference>
<dbReference type="HAMAP" id="MF_00460">
    <property type="entry name" value="UPF0125_RnfH"/>
    <property type="match status" value="1"/>
</dbReference>
<feature type="compositionally biased region" description="Basic and acidic residues" evidence="3">
    <location>
        <begin position="94"/>
        <end position="106"/>
    </location>
</feature>
<evidence type="ECO:0000256" key="2">
    <source>
        <dbReference type="HAMAP-Rule" id="MF_00460"/>
    </source>
</evidence>